<comment type="caution">
    <text evidence="1">The sequence shown here is derived from an EMBL/GenBank/DDBJ whole genome shotgun (WGS) entry which is preliminary data.</text>
</comment>
<dbReference type="RefSeq" id="WP_306990527.1">
    <property type="nucleotide sequence ID" value="NZ_JAUSUT010000001.1"/>
</dbReference>
<dbReference type="Proteomes" id="UP001229651">
    <property type="component" value="Unassembled WGS sequence"/>
</dbReference>
<evidence type="ECO:0000313" key="1">
    <source>
        <dbReference type="EMBL" id="MDQ0377925.1"/>
    </source>
</evidence>
<proteinExistence type="predicted"/>
<accession>A0ABU0ERJ6</accession>
<keyword evidence="2" id="KW-1185">Reference proteome</keyword>
<dbReference type="EMBL" id="JAUSUT010000001">
    <property type="protein sequence ID" value="MDQ0377925.1"/>
    <property type="molecule type" value="Genomic_DNA"/>
</dbReference>
<name>A0ABU0ERJ6_9PSEU</name>
<gene>
    <name evidence="1" type="ORF">FB470_001919</name>
</gene>
<evidence type="ECO:0000313" key="2">
    <source>
        <dbReference type="Proteomes" id="UP001229651"/>
    </source>
</evidence>
<sequence length="201" mass="22135">MSLMFEVDGKALPADDCSWLLIAPCGCPCGITVIGRGDDVLATAEQAMKAFVPNAEQRRRDAKAGWKVRLGLRKEVHQLVDDCKHTPRWGVEKTPIPEGHVWARQVVSVRRGNGRRKHLVPVIGVENRSEGRYGAGETPALCGSSTWHWSDKWWDVNDYPECVRCQRAARALPSIASTPGTDGAPAVVTVELPPFTEEGQR</sequence>
<protein>
    <submittedName>
        <fullName evidence="1">Uncharacterized protein</fullName>
    </submittedName>
</protein>
<organism evidence="1 2">
    <name type="scientific">Amycolatopsis thermophila</name>
    <dbReference type="NCBI Taxonomy" id="206084"/>
    <lineage>
        <taxon>Bacteria</taxon>
        <taxon>Bacillati</taxon>
        <taxon>Actinomycetota</taxon>
        <taxon>Actinomycetes</taxon>
        <taxon>Pseudonocardiales</taxon>
        <taxon>Pseudonocardiaceae</taxon>
        <taxon>Amycolatopsis</taxon>
    </lineage>
</organism>
<reference evidence="1 2" key="1">
    <citation type="submission" date="2023-07" db="EMBL/GenBank/DDBJ databases">
        <title>Sequencing the genomes of 1000 actinobacteria strains.</title>
        <authorList>
            <person name="Klenk H.-P."/>
        </authorList>
    </citation>
    <scope>NUCLEOTIDE SEQUENCE [LARGE SCALE GENOMIC DNA]</scope>
    <source>
        <strain evidence="1 2">DSM 45805</strain>
    </source>
</reference>